<gene>
    <name evidence="12" type="primary">nuoA</name>
    <name evidence="14" type="ORF">MNODULE_10690</name>
</gene>
<protein>
    <recommendedName>
        <fullName evidence="12">NADH-quinone oxidoreductase subunit A</fullName>
        <ecNumber evidence="12">7.1.1.-</ecNumber>
    </recommendedName>
    <alternativeName>
        <fullName evidence="12">NADH dehydrogenase I subunit A</fullName>
    </alternativeName>
    <alternativeName>
        <fullName evidence="12">NDH-1 subunit A</fullName>
    </alternativeName>
    <alternativeName>
        <fullName evidence="12">NUO1</fullName>
    </alternativeName>
</protein>
<comment type="similarity">
    <text evidence="2 12 13">Belongs to the complex I subunit 3 family.</text>
</comment>
<keyword evidence="11 12" id="KW-0472">Membrane</keyword>
<comment type="caution">
    <text evidence="14">The sequence shown here is derived from an EMBL/GenBank/DDBJ whole genome shotgun (WGS) entry which is preliminary data.</text>
</comment>
<evidence type="ECO:0000256" key="12">
    <source>
        <dbReference type="HAMAP-Rule" id="MF_01394"/>
    </source>
</evidence>
<dbReference type="GO" id="GO:0005886">
    <property type="term" value="C:plasma membrane"/>
    <property type="evidence" value="ECO:0007669"/>
    <property type="project" value="UniProtKB-SubCell"/>
</dbReference>
<dbReference type="HAMAP" id="MF_01394">
    <property type="entry name" value="NDH1_NuoA"/>
    <property type="match status" value="1"/>
</dbReference>
<dbReference type="GO" id="GO:0008137">
    <property type="term" value="F:NADH dehydrogenase (ubiquinone) activity"/>
    <property type="evidence" value="ECO:0007669"/>
    <property type="project" value="InterPro"/>
</dbReference>
<evidence type="ECO:0000256" key="13">
    <source>
        <dbReference type="RuleBase" id="RU003639"/>
    </source>
</evidence>
<organism evidence="14 15">
    <name type="scientific">Candidatus Manganitrophus noduliformans</name>
    <dbReference type="NCBI Taxonomy" id="2606439"/>
    <lineage>
        <taxon>Bacteria</taxon>
        <taxon>Pseudomonadati</taxon>
        <taxon>Nitrospirota</taxon>
        <taxon>Nitrospiria</taxon>
        <taxon>Candidatus Troglogloeales</taxon>
        <taxon>Candidatus Manganitrophaceae</taxon>
        <taxon>Candidatus Manganitrophus</taxon>
    </lineage>
</organism>
<dbReference type="Gene3D" id="1.20.58.1610">
    <property type="entry name" value="NADH:ubiquinone/plastoquinone oxidoreductase, chain 3"/>
    <property type="match status" value="1"/>
</dbReference>
<keyword evidence="5 12" id="KW-0812">Transmembrane</keyword>
<evidence type="ECO:0000256" key="3">
    <source>
        <dbReference type="ARBA" id="ARBA00022448"/>
    </source>
</evidence>
<keyword evidence="6 12" id="KW-0874">Quinone</keyword>
<evidence type="ECO:0000256" key="7">
    <source>
        <dbReference type="ARBA" id="ARBA00022967"/>
    </source>
</evidence>
<dbReference type="Pfam" id="PF00507">
    <property type="entry name" value="Oxidored_q4"/>
    <property type="match status" value="1"/>
</dbReference>
<keyword evidence="8 12" id="KW-1133">Transmembrane helix</keyword>
<feature type="transmembrane region" description="Helical" evidence="12">
    <location>
        <begin position="6"/>
        <end position="27"/>
    </location>
</feature>
<feature type="transmembrane region" description="Helical" evidence="12">
    <location>
        <begin position="58"/>
        <end position="81"/>
    </location>
</feature>
<dbReference type="InterPro" id="IPR023043">
    <property type="entry name" value="NAD(P)H_OxRDtase_bac/plastid"/>
</dbReference>
<keyword evidence="4 12" id="KW-1003">Cell membrane</keyword>
<keyword evidence="10 12" id="KW-0830">Ubiquinone</keyword>
<evidence type="ECO:0000313" key="14">
    <source>
        <dbReference type="EMBL" id="NKE71203.1"/>
    </source>
</evidence>
<evidence type="ECO:0000256" key="8">
    <source>
        <dbReference type="ARBA" id="ARBA00022989"/>
    </source>
</evidence>
<evidence type="ECO:0000256" key="1">
    <source>
        <dbReference type="ARBA" id="ARBA00004141"/>
    </source>
</evidence>
<reference evidence="14 15" key="1">
    <citation type="journal article" date="2020" name="Nature">
        <title>Bacterial chemolithoautotrophy via manganese oxidation.</title>
        <authorList>
            <person name="Yu H."/>
            <person name="Leadbetter J.R."/>
        </authorList>
    </citation>
    <scope>NUCLEOTIDE SEQUENCE [LARGE SCALE GENOMIC DNA]</scope>
    <source>
        <strain evidence="14 15">Mn-1</strain>
    </source>
</reference>
<evidence type="ECO:0000313" key="15">
    <source>
        <dbReference type="Proteomes" id="UP000534783"/>
    </source>
</evidence>
<dbReference type="PANTHER" id="PTHR11058">
    <property type="entry name" value="NADH-UBIQUINONE OXIDOREDUCTASE CHAIN 3"/>
    <property type="match status" value="1"/>
</dbReference>
<dbReference type="PANTHER" id="PTHR11058:SF21">
    <property type="entry name" value="NADH-QUINONE OXIDOREDUCTASE SUBUNIT A"/>
    <property type="match status" value="1"/>
</dbReference>
<evidence type="ECO:0000256" key="11">
    <source>
        <dbReference type="ARBA" id="ARBA00023136"/>
    </source>
</evidence>
<evidence type="ECO:0000256" key="5">
    <source>
        <dbReference type="ARBA" id="ARBA00022692"/>
    </source>
</evidence>
<dbReference type="GO" id="GO:0048038">
    <property type="term" value="F:quinone binding"/>
    <property type="evidence" value="ECO:0007669"/>
    <property type="project" value="UniProtKB-KW"/>
</dbReference>
<feature type="transmembrane region" description="Helical" evidence="12">
    <location>
        <begin position="87"/>
        <end position="108"/>
    </location>
</feature>
<comment type="catalytic activity">
    <reaction evidence="12 13">
        <text>a quinone + NADH + 5 H(+)(in) = a quinol + NAD(+) + 4 H(+)(out)</text>
        <dbReference type="Rhea" id="RHEA:57888"/>
        <dbReference type="ChEBI" id="CHEBI:15378"/>
        <dbReference type="ChEBI" id="CHEBI:24646"/>
        <dbReference type="ChEBI" id="CHEBI:57540"/>
        <dbReference type="ChEBI" id="CHEBI:57945"/>
        <dbReference type="ChEBI" id="CHEBI:132124"/>
    </reaction>
</comment>
<sequence length="130" mass="14491">MTLWPLGAYFLLVVFLVAGMLLLSHLLGERHRDLATDIPYESGIIPTGTAEARFSAKFYLIAMFFVIFDLEAVFIFAWAVAARELGWLGYGEIALFIGILLAALVYLARLGALDWGSPRWYSSPDGTQDR</sequence>
<dbReference type="EC" id="7.1.1.-" evidence="12"/>
<dbReference type="EMBL" id="VTOW01000002">
    <property type="protein sequence ID" value="NKE71203.1"/>
    <property type="molecule type" value="Genomic_DNA"/>
</dbReference>
<comment type="subunit">
    <text evidence="12">NDH-1 is composed of 14 different subunits. Subunits NuoA, H, J, K, L, M, N constitute the membrane sector of the complex.</text>
</comment>
<evidence type="ECO:0000256" key="6">
    <source>
        <dbReference type="ARBA" id="ARBA00022719"/>
    </source>
</evidence>
<dbReference type="GO" id="GO:0030964">
    <property type="term" value="C:NADH dehydrogenase complex"/>
    <property type="evidence" value="ECO:0007669"/>
    <property type="project" value="TreeGrafter"/>
</dbReference>
<dbReference type="RefSeq" id="WP_168059627.1">
    <property type="nucleotide sequence ID" value="NZ_VTOW01000002.1"/>
</dbReference>
<proteinExistence type="inferred from homology"/>
<keyword evidence="7 12" id="KW-1278">Translocase</keyword>
<dbReference type="Proteomes" id="UP000534783">
    <property type="component" value="Unassembled WGS sequence"/>
</dbReference>
<evidence type="ECO:0000256" key="4">
    <source>
        <dbReference type="ARBA" id="ARBA00022475"/>
    </source>
</evidence>
<keyword evidence="15" id="KW-1185">Reference proteome</keyword>
<comment type="function">
    <text evidence="12">NDH-1 shuttles electrons from NADH, via FMN and iron-sulfur (Fe-S) centers, to quinones in the respiratory chain. The immediate electron acceptor for the enzyme in this species is believed to be ubiquinone. Couples the redox reaction to proton translocation (for every two electrons transferred, four hydrogen ions are translocated across the cytoplasmic membrane), and thus conserves the redox energy in a proton gradient.</text>
</comment>
<accession>A0A7X6DPW4</accession>
<keyword evidence="9 12" id="KW-0520">NAD</keyword>
<evidence type="ECO:0000256" key="10">
    <source>
        <dbReference type="ARBA" id="ARBA00023075"/>
    </source>
</evidence>
<dbReference type="GO" id="GO:0050136">
    <property type="term" value="F:NADH dehydrogenase (quinone) (non-electrogenic) activity"/>
    <property type="evidence" value="ECO:0007669"/>
    <property type="project" value="UniProtKB-UniRule"/>
</dbReference>
<dbReference type="InterPro" id="IPR038430">
    <property type="entry name" value="NDAH_ubi_oxred_su3_sf"/>
</dbReference>
<dbReference type="AlphaFoldDB" id="A0A7X6DPW4"/>
<keyword evidence="3 12" id="KW-0813">Transport</keyword>
<evidence type="ECO:0000256" key="2">
    <source>
        <dbReference type="ARBA" id="ARBA00008472"/>
    </source>
</evidence>
<name>A0A7X6DPW4_9BACT</name>
<comment type="subcellular location">
    <subcellularLocation>
        <location evidence="12 13">Cell membrane</location>
        <topology evidence="12 13">Multi-pass membrane protein</topology>
    </subcellularLocation>
    <subcellularLocation>
        <location evidence="1">Membrane</location>
        <topology evidence="1">Multi-pass membrane protein</topology>
    </subcellularLocation>
</comment>
<evidence type="ECO:0000256" key="9">
    <source>
        <dbReference type="ARBA" id="ARBA00023027"/>
    </source>
</evidence>
<dbReference type="InterPro" id="IPR000440">
    <property type="entry name" value="NADH_UbQ/plastoQ_OxRdtase_su3"/>
</dbReference>